<dbReference type="SUPFAM" id="SSF51735">
    <property type="entry name" value="NAD(P)-binding Rossmann-fold domains"/>
    <property type="match status" value="1"/>
</dbReference>
<dbReference type="Proteomes" id="UP000293360">
    <property type="component" value="Unassembled WGS sequence"/>
</dbReference>
<accession>A0A4Q4TMT6</accession>
<reference evidence="2 3" key="1">
    <citation type="submission" date="2018-06" db="EMBL/GenBank/DDBJ databases">
        <title>Complete Genomes of Monosporascus.</title>
        <authorList>
            <person name="Robinson A.J."/>
            <person name="Natvig D.O."/>
        </authorList>
    </citation>
    <scope>NUCLEOTIDE SEQUENCE [LARGE SCALE GENOMIC DNA]</scope>
    <source>
        <strain evidence="2 3">CBS 110550</strain>
    </source>
</reference>
<dbReference type="Gene3D" id="3.40.50.720">
    <property type="entry name" value="NAD(P)-binding Rossmann-like Domain"/>
    <property type="match status" value="1"/>
</dbReference>
<sequence>MAVPQFDITPEKEASTSQYFYRQLFVKPQGLKKSEFDLQGQTAIITGSNTGLGLETSRQLLDLGLSKLILAIEVWSLDLSSYESITKFAERARTLDRLDTAVLSAGIFRTEEEFHPATGVETNVQINYVSQALLTILLLPVLKNSATHLGRLVLVSPDMSGWCKFEERTPRPILAAYKQKSKNFNFGECQTQLKTIKQLGLGLFFLTELAERVPASVVTLAAVNPGFCYGSELQGDGKGTFLGFLFKCFTRVIGRPCHIGARPIVHAAVNFGEKVHGQYVEDGKLRPKAPIIYKPEGEEISKRLWDETMGELSFASVQEIVAIFK</sequence>
<evidence type="ECO:0000256" key="1">
    <source>
        <dbReference type="ARBA" id="ARBA00023002"/>
    </source>
</evidence>
<dbReference type="AlphaFoldDB" id="A0A4Q4TMT6"/>
<evidence type="ECO:0008006" key="4">
    <source>
        <dbReference type="Google" id="ProtNLM"/>
    </source>
</evidence>
<dbReference type="EMBL" id="QJNU01000060">
    <property type="protein sequence ID" value="RYP08516.1"/>
    <property type="molecule type" value="Genomic_DNA"/>
</dbReference>
<dbReference type="Pfam" id="PF00106">
    <property type="entry name" value="adh_short"/>
    <property type="match status" value="1"/>
</dbReference>
<dbReference type="GO" id="GO:0016491">
    <property type="term" value="F:oxidoreductase activity"/>
    <property type="evidence" value="ECO:0007669"/>
    <property type="project" value="UniProtKB-KW"/>
</dbReference>
<keyword evidence="3" id="KW-1185">Reference proteome</keyword>
<dbReference type="OrthoDB" id="191139at2759"/>
<organism evidence="2 3">
    <name type="scientific">Monosporascus ibericus</name>
    <dbReference type="NCBI Taxonomy" id="155417"/>
    <lineage>
        <taxon>Eukaryota</taxon>
        <taxon>Fungi</taxon>
        <taxon>Dikarya</taxon>
        <taxon>Ascomycota</taxon>
        <taxon>Pezizomycotina</taxon>
        <taxon>Sordariomycetes</taxon>
        <taxon>Xylariomycetidae</taxon>
        <taxon>Xylariales</taxon>
        <taxon>Xylariales incertae sedis</taxon>
        <taxon>Monosporascus</taxon>
    </lineage>
</organism>
<dbReference type="STRING" id="155417.A0A4Q4TMT6"/>
<dbReference type="InterPro" id="IPR036291">
    <property type="entry name" value="NAD(P)-bd_dom_sf"/>
</dbReference>
<gene>
    <name evidence="2" type="ORF">DL764_001847</name>
</gene>
<dbReference type="PANTHER" id="PTHR43157:SF31">
    <property type="entry name" value="PHOSPHATIDYLINOSITOL-GLYCAN BIOSYNTHESIS CLASS F PROTEIN"/>
    <property type="match status" value="1"/>
</dbReference>
<evidence type="ECO:0000313" key="2">
    <source>
        <dbReference type="EMBL" id="RYP08516.1"/>
    </source>
</evidence>
<proteinExistence type="predicted"/>
<dbReference type="InterPro" id="IPR002347">
    <property type="entry name" value="SDR_fam"/>
</dbReference>
<name>A0A4Q4TMT6_9PEZI</name>
<keyword evidence="1" id="KW-0560">Oxidoreductase</keyword>
<comment type="caution">
    <text evidence="2">The sequence shown here is derived from an EMBL/GenBank/DDBJ whole genome shotgun (WGS) entry which is preliminary data.</text>
</comment>
<dbReference type="PANTHER" id="PTHR43157">
    <property type="entry name" value="PHOSPHATIDYLINOSITOL-GLYCAN BIOSYNTHESIS CLASS F PROTEIN-RELATED"/>
    <property type="match status" value="1"/>
</dbReference>
<evidence type="ECO:0000313" key="3">
    <source>
        <dbReference type="Proteomes" id="UP000293360"/>
    </source>
</evidence>
<protein>
    <recommendedName>
        <fullName evidence="4">Ketoreductase (KR) domain-containing protein</fullName>
    </recommendedName>
</protein>